<proteinExistence type="predicted"/>
<reference evidence="1" key="1">
    <citation type="submission" date="2020-01" db="EMBL/GenBank/DDBJ databases">
        <authorList>
            <person name="Meier V. D."/>
            <person name="Meier V D."/>
        </authorList>
    </citation>
    <scope>NUCLEOTIDE SEQUENCE</scope>
    <source>
        <strain evidence="1">HLG_WM_MAG_07</strain>
    </source>
</reference>
<organism evidence="1">
    <name type="scientific">uncultured Thiotrichaceae bacterium</name>
    <dbReference type="NCBI Taxonomy" id="298394"/>
    <lineage>
        <taxon>Bacteria</taxon>
        <taxon>Pseudomonadati</taxon>
        <taxon>Pseudomonadota</taxon>
        <taxon>Gammaproteobacteria</taxon>
        <taxon>Thiotrichales</taxon>
        <taxon>Thiotrichaceae</taxon>
        <taxon>environmental samples</taxon>
    </lineage>
</organism>
<evidence type="ECO:0000313" key="1">
    <source>
        <dbReference type="EMBL" id="CAA6823035.1"/>
    </source>
</evidence>
<dbReference type="AlphaFoldDB" id="A0A6S6TUN4"/>
<name>A0A6S6TUN4_9GAMM</name>
<accession>A0A6S6TUN4</accession>
<protein>
    <submittedName>
        <fullName evidence="1">Uncharacterized protein</fullName>
    </submittedName>
</protein>
<sequence length="53" mass="6254">MLNPLIHPLYRRCPSEKYQSNQRERSNLTKQGKHLSMATLLLQSLGFFYPHPL</sequence>
<gene>
    <name evidence="1" type="ORF">HELGO_WM6592</name>
</gene>
<dbReference type="EMBL" id="CACVAY010000112">
    <property type="protein sequence ID" value="CAA6823035.1"/>
    <property type="molecule type" value="Genomic_DNA"/>
</dbReference>